<dbReference type="Gene3D" id="3.20.20.370">
    <property type="entry name" value="Glycoside hydrolase/deacetylase"/>
    <property type="match status" value="1"/>
</dbReference>
<keyword evidence="4" id="KW-1185">Reference proteome</keyword>
<name>A0A1I0MHK1_9BACT</name>
<keyword evidence="1" id="KW-0472">Membrane</keyword>
<keyword evidence="1" id="KW-0812">Transmembrane</keyword>
<dbReference type="AlphaFoldDB" id="A0A1I0MHK1"/>
<dbReference type="PROSITE" id="PS51677">
    <property type="entry name" value="NODB"/>
    <property type="match status" value="1"/>
</dbReference>
<dbReference type="GO" id="GO:0016810">
    <property type="term" value="F:hydrolase activity, acting on carbon-nitrogen (but not peptide) bonds"/>
    <property type="evidence" value="ECO:0007669"/>
    <property type="project" value="InterPro"/>
</dbReference>
<accession>A0A1I0MHK1</accession>
<dbReference type="SUPFAM" id="SSF88713">
    <property type="entry name" value="Glycoside hydrolase/deacetylase"/>
    <property type="match status" value="1"/>
</dbReference>
<dbReference type="GO" id="GO:0005975">
    <property type="term" value="P:carbohydrate metabolic process"/>
    <property type="evidence" value="ECO:0007669"/>
    <property type="project" value="InterPro"/>
</dbReference>
<sequence length="246" mass="27936">MKPKHWTILTTGGIILIAAFLYLRAPIIMGDWTKQTVYLSAINYIHCQIADASPKLLLIDDDAGDGIYEIKDICDELGMKATYAMIPMKTSRAICDTLVAWQREGFGIAIHGYKHHRWKEWSVDSILADIGLCESYMKQRGFDMKKIRIVVPPYGCNTRNIREAIQRKGYQMVTGAHIINPDTSVFQIGRIFITKDTDPLEVKRLLLRAKEGRAFAVIGTHSSHPEEFSKEKTKTILKMAQDMGFQ</sequence>
<dbReference type="Pfam" id="PF01522">
    <property type="entry name" value="Polysacc_deac_1"/>
    <property type="match status" value="1"/>
</dbReference>
<dbReference type="InterPro" id="IPR002509">
    <property type="entry name" value="NODB_dom"/>
</dbReference>
<gene>
    <name evidence="3" type="ORF">SAMN04487850_0674</name>
</gene>
<evidence type="ECO:0000259" key="2">
    <source>
        <dbReference type="PROSITE" id="PS51677"/>
    </source>
</evidence>
<feature type="domain" description="NodB homology" evidence="2">
    <location>
        <begin position="53"/>
        <end position="246"/>
    </location>
</feature>
<dbReference type="EMBL" id="FOIQ01000001">
    <property type="protein sequence ID" value="SEV87843.1"/>
    <property type="molecule type" value="Genomic_DNA"/>
</dbReference>
<dbReference type="Proteomes" id="UP000199373">
    <property type="component" value="Unassembled WGS sequence"/>
</dbReference>
<protein>
    <submittedName>
        <fullName evidence="3">Peptidoglycan/xylan/chitin deacetylase, PgdA/CDA1 family</fullName>
    </submittedName>
</protein>
<feature type="transmembrane region" description="Helical" evidence="1">
    <location>
        <begin position="6"/>
        <end position="25"/>
    </location>
</feature>
<evidence type="ECO:0000256" key="1">
    <source>
        <dbReference type="SAM" id="Phobius"/>
    </source>
</evidence>
<keyword evidence="1" id="KW-1133">Transmembrane helix</keyword>
<proteinExistence type="predicted"/>
<dbReference type="InterPro" id="IPR011330">
    <property type="entry name" value="Glyco_hydro/deAcase_b/a-brl"/>
</dbReference>
<organism evidence="3 4">
    <name type="scientific">Prevotella aff. ruminicola Tc2-24</name>
    <dbReference type="NCBI Taxonomy" id="81582"/>
    <lineage>
        <taxon>Bacteria</taxon>
        <taxon>Pseudomonadati</taxon>
        <taxon>Bacteroidota</taxon>
        <taxon>Bacteroidia</taxon>
        <taxon>Bacteroidales</taxon>
        <taxon>Prevotellaceae</taxon>
        <taxon>Prevotella</taxon>
    </lineage>
</organism>
<dbReference type="RefSeq" id="WP_143065705.1">
    <property type="nucleotide sequence ID" value="NZ_FOIQ01000001.1"/>
</dbReference>
<reference evidence="3 4" key="1">
    <citation type="submission" date="2016-10" db="EMBL/GenBank/DDBJ databases">
        <authorList>
            <person name="de Groot N.N."/>
        </authorList>
    </citation>
    <scope>NUCLEOTIDE SEQUENCE [LARGE SCALE GENOMIC DNA]</scope>
    <source>
        <strain evidence="3 4">TC2-24</strain>
    </source>
</reference>
<evidence type="ECO:0000313" key="4">
    <source>
        <dbReference type="Proteomes" id="UP000199373"/>
    </source>
</evidence>
<dbReference type="CDD" id="cd10585">
    <property type="entry name" value="CE4_SF"/>
    <property type="match status" value="1"/>
</dbReference>
<evidence type="ECO:0000313" key="3">
    <source>
        <dbReference type="EMBL" id="SEV87843.1"/>
    </source>
</evidence>